<feature type="compositionally biased region" description="Polar residues" evidence="2">
    <location>
        <begin position="17"/>
        <end position="34"/>
    </location>
</feature>
<evidence type="ECO:0000313" key="3">
    <source>
        <dbReference type="EMBL" id="EAR89294.1"/>
    </source>
</evidence>
<feature type="region of interest" description="Disordered" evidence="2">
    <location>
        <begin position="653"/>
        <end position="744"/>
    </location>
</feature>
<keyword evidence="1" id="KW-0175">Coiled coil</keyword>
<protein>
    <submittedName>
        <fullName evidence="3">Uncharacterized protein</fullName>
    </submittedName>
</protein>
<feature type="coiled-coil region" evidence="1">
    <location>
        <begin position="234"/>
        <end position="300"/>
    </location>
</feature>
<evidence type="ECO:0000256" key="2">
    <source>
        <dbReference type="SAM" id="MobiDB-lite"/>
    </source>
</evidence>
<dbReference type="RefSeq" id="XP_001009539.1">
    <property type="nucleotide sequence ID" value="XM_001009539.1"/>
</dbReference>
<feature type="compositionally biased region" description="Polar residues" evidence="2">
    <location>
        <begin position="119"/>
        <end position="132"/>
    </location>
</feature>
<dbReference type="HOGENOM" id="CLU_362718_0_0_1"/>
<evidence type="ECO:0000256" key="1">
    <source>
        <dbReference type="SAM" id="Coils"/>
    </source>
</evidence>
<feature type="compositionally biased region" description="Acidic residues" evidence="2">
    <location>
        <begin position="102"/>
        <end position="118"/>
    </location>
</feature>
<gene>
    <name evidence="3" type="ORF">TTHERM_00371090</name>
</gene>
<reference evidence="4" key="1">
    <citation type="journal article" date="2006" name="PLoS Biol.">
        <title>Macronuclear genome sequence of the ciliate Tetrahymena thermophila, a model eukaryote.</title>
        <authorList>
            <person name="Eisen J.A."/>
            <person name="Coyne R.S."/>
            <person name="Wu M."/>
            <person name="Wu D."/>
            <person name="Thiagarajan M."/>
            <person name="Wortman J.R."/>
            <person name="Badger J.H."/>
            <person name="Ren Q."/>
            <person name="Amedeo P."/>
            <person name="Jones K.M."/>
            <person name="Tallon L.J."/>
            <person name="Delcher A.L."/>
            <person name="Salzberg S.L."/>
            <person name="Silva J.C."/>
            <person name="Haas B.J."/>
            <person name="Majoros W.H."/>
            <person name="Farzad M."/>
            <person name="Carlton J.M."/>
            <person name="Smith R.K. Jr."/>
            <person name="Garg J."/>
            <person name="Pearlman R.E."/>
            <person name="Karrer K.M."/>
            <person name="Sun L."/>
            <person name="Manning G."/>
            <person name="Elde N.C."/>
            <person name="Turkewitz A.P."/>
            <person name="Asai D.J."/>
            <person name="Wilkes D.E."/>
            <person name="Wang Y."/>
            <person name="Cai H."/>
            <person name="Collins K."/>
            <person name="Stewart B.A."/>
            <person name="Lee S.R."/>
            <person name="Wilamowska K."/>
            <person name="Weinberg Z."/>
            <person name="Ruzzo W.L."/>
            <person name="Wloga D."/>
            <person name="Gaertig J."/>
            <person name="Frankel J."/>
            <person name="Tsao C.-C."/>
            <person name="Gorovsky M.A."/>
            <person name="Keeling P.J."/>
            <person name="Waller R.F."/>
            <person name="Patron N.J."/>
            <person name="Cherry J.M."/>
            <person name="Stover N.A."/>
            <person name="Krieger C.J."/>
            <person name="del Toro C."/>
            <person name="Ryder H.F."/>
            <person name="Williamson S.C."/>
            <person name="Barbeau R.A."/>
            <person name="Hamilton E.P."/>
            <person name="Orias E."/>
        </authorList>
    </citation>
    <scope>NUCLEOTIDE SEQUENCE [LARGE SCALE GENOMIC DNA]</scope>
    <source>
        <strain evidence="4">SB210</strain>
    </source>
</reference>
<dbReference type="AlphaFoldDB" id="I7M0K6"/>
<keyword evidence="4" id="KW-1185">Reference proteome</keyword>
<dbReference type="InParanoid" id="I7M0K6"/>
<dbReference type="Proteomes" id="UP000009168">
    <property type="component" value="Unassembled WGS sequence"/>
</dbReference>
<organism evidence="3 4">
    <name type="scientific">Tetrahymena thermophila (strain SB210)</name>
    <dbReference type="NCBI Taxonomy" id="312017"/>
    <lineage>
        <taxon>Eukaryota</taxon>
        <taxon>Sar</taxon>
        <taxon>Alveolata</taxon>
        <taxon>Ciliophora</taxon>
        <taxon>Intramacronucleata</taxon>
        <taxon>Oligohymenophorea</taxon>
        <taxon>Hymenostomatida</taxon>
        <taxon>Tetrahymenina</taxon>
        <taxon>Tetrahymenidae</taxon>
        <taxon>Tetrahymena</taxon>
    </lineage>
</organism>
<dbReference type="KEGG" id="tet:TTHERM_00371090"/>
<proteinExistence type="predicted"/>
<dbReference type="EMBL" id="GG662821">
    <property type="protein sequence ID" value="EAR89294.1"/>
    <property type="molecule type" value="Genomic_DNA"/>
</dbReference>
<accession>I7M0K6</accession>
<feature type="region of interest" description="Disordered" evidence="2">
    <location>
        <begin position="17"/>
        <end position="38"/>
    </location>
</feature>
<sequence length="771" mass="89718">MSKKDKVVVNSTYLNEYNTNQGCNQNSQENLSSLEDQEDDENIITEKDEDVDNLTCSQFIKQTELSLNKEDIHSTSRFDSDYINNALHEGFNSNEYSKDVSQEEEDEEENNIQEEDYDSYQNSNDANSYQKQVQQDFENQYSMLNKNYKLNSNQLFEQNSQNVSLINKQFAQQGQEEHFQNELIIVKNTNNVLQQENIRLRQEIQFLKQQHQTNEDLIRMQAEYQQIKFDEKVQVALKQLKDKYEGKISNYKEQIKMYQTSIENIRAQYKDKNQKLQDVVARLEQEKQELIDKNIDFIKNKIQNKIIEENNLNNSQLMYSSQQKVNSSNIPSAFNTHNNSQFNNTLNLVNESFENFNFTGSFSKQLAQLKQNQKLSTEKLQDLKVDAICIQSSKNEQQKMDSFIIEKMKDESFCLEYQSAQNSAKIKTDNLINKSNCGSRVEIKNDHQNLYNLNSRDLETNALNSSNSNKNTFQLTRLSKQIKQEEEADASFSVEQNNKISYYDEALYQDKIRKSLHQGESLLQNNQSLNIGRKSEQLSPNNSFNQMSSFSRHIYDKRSYSIDSNILKDQNNSKSFQERTYQDYDSSLSRVQKYQDYFLNDIQALRKKNQLNGNSRKNSISESSVNTSLNNITGQKIQKNNFMKNKTLTINTNSTLVSEKNRRKRSSSQRNSTLGNTNNLSFNNKENAQTNANTANKSSYMKQTQSSKQKKAMYKLPDHLTSLIPSKIGKSNSLEKKTKKSQTTTNTLGLNKTINLINQQKKQQTLQKTKI</sequence>
<name>I7M0K6_TETTS</name>
<dbReference type="GeneID" id="7827834"/>
<evidence type="ECO:0000313" key="4">
    <source>
        <dbReference type="Proteomes" id="UP000009168"/>
    </source>
</evidence>
<feature type="region of interest" description="Disordered" evidence="2">
    <location>
        <begin position="94"/>
        <end position="132"/>
    </location>
</feature>
<feature type="compositionally biased region" description="Polar residues" evidence="2">
    <location>
        <begin position="673"/>
        <end position="707"/>
    </location>
</feature>